<dbReference type="Pfam" id="PF04385">
    <property type="entry name" value="FAINT"/>
    <property type="match status" value="1"/>
</dbReference>
<dbReference type="EMBL" id="JALLKP010000002">
    <property type="protein sequence ID" value="KAK2196911.1"/>
    <property type="molecule type" value="Genomic_DNA"/>
</dbReference>
<gene>
    <name evidence="1" type="ORF">BdWA1_002160</name>
</gene>
<organism evidence="1 2">
    <name type="scientific">Babesia duncani</name>
    <dbReference type="NCBI Taxonomy" id="323732"/>
    <lineage>
        <taxon>Eukaryota</taxon>
        <taxon>Sar</taxon>
        <taxon>Alveolata</taxon>
        <taxon>Apicomplexa</taxon>
        <taxon>Aconoidasida</taxon>
        <taxon>Piroplasmida</taxon>
        <taxon>Babesiidae</taxon>
        <taxon>Babesia</taxon>
    </lineage>
</organism>
<reference evidence="1" key="1">
    <citation type="journal article" date="2023" name="Nat. Microbiol.">
        <title>Babesia duncani multi-omics identifies virulence factors and drug targets.</title>
        <authorList>
            <person name="Singh P."/>
            <person name="Lonardi S."/>
            <person name="Liang Q."/>
            <person name="Vydyam P."/>
            <person name="Khabirova E."/>
            <person name="Fang T."/>
            <person name="Gihaz S."/>
            <person name="Thekkiniath J."/>
            <person name="Munshi M."/>
            <person name="Abel S."/>
            <person name="Ciampossin L."/>
            <person name="Batugedara G."/>
            <person name="Gupta M."/>
            <person name="Lu X.M."/>
            <person name="Lenz T."/>
            <person name="Chakravarty S."/>
            <person name="Cornillot E."/>
            <person name="Hu Y."/>
            <person name="Ma W."/>
            <person name="Gonzalez L.M."/>
            <person name="Sanchez S."/>
            <person name="Estrada K."/>
            <person name="Sanchez-Flores A."/>
            <person name="Montero E."/>
            <person name="Harb O.S."/>
            <person name="Le Roch K.G."/>
            <person name="Mamoun C.B."/>
        </authorList>
    </citation>
    <scope>NUCLEOTIDE SEQUENCE</scope>
    <source>
        <strain evidence="1">WA1</strain>
    </source>
</reference>
<dbReference type="Proteomes" id="UP001214638">
    <property type="component" value="Unassembled WGS sequence"/>
</dbReference>
<keyword evidence="2" id="KW-1185">Reference proteome</keyword>
<dbReference type="AlphaFoldDB" id="A0AAD9PLT0"/>
<dbReference type="KEGG" id="bdw:94336458"/>
<evidence type="ECO:0000313" key="1">
    <source>
        <dbReference type="EMBL" id="KAK2196911.1"/>
    </source>
</evidence>
<evidence type="ECO:0000313" key="2">
    <source>
        <dbReference type="Proteomes" id="UP001214638"/>
    </source>
</evidence>
<comment type="caution">
    <text evidence="1">The sequence shown here is derived from an EMBL/GenBank/DDBJ whole genome shotgun (WGS) entry which is preliminary data.</text>
</comment>
<dbReference type="InterPro" id="IPR007480">
    <property type="entry name" value="DUF529"/>
</dbReference>
<proteinExistence type="predicted"/>
<sequence length="444" mass="51535">MQVDKTEDYEGVSVIRSAYNEGSYVYSHNVPVSNLFFDMIKDGSLTLVPKNKVRERHLFVLHADGKVYLSYRQLSRLQRLFNIEPKDVCLRKFNNEWEMIPCTVYQYIYDLCTLNMFTWDISAGATFMEHKTMGNNIDFYYPKEGVFIFHILHSGKLIWSAYDTSFKRFNNLFIMQQNGIIYVVVVYTDGVTIHRKVLSKWRNRWSTIPAELAKPVLSYVDGIKDLPVHSDTATVPYQVTLSKEAEEKIREHFINIDSSEDTDSSDVEEGNQIEIDSHKLSIDLKRLKKSKSYVFTRTESSLEEKYVITAKSPFVFNKVVERNNLVFEKPEHEPFLLIYSKRAMMSDVVKALSFSQGQIHYQSYSKGHHGWVLRNIPIPSTNEYGFDLDIEKDVDERLALMRFMQMVISFGNSKTQPLVLYLCQEMGDHILLAFGTVSKAITVK</sequence>
<dbReference type="RefSeq" id="XP_067803753.1">
    <property type="nucleotide sequence ID" value="XM_067947189.1"/>
</dbReference>
<name>A0AAD9PLT0_9APIC</name>
<accession>A0AAD9PLT0</accession>
<protein>
    <submittedName>
        <fullName evidence="1">Uncharacterized protein</fullName>
    </submittedName>
</protein>
<dbReference type="GeneID" id="94336458"/>